<accession>A0A2K2G4C8</accession>
<evidence type="ECO:0000313" key="2">
    <source>
        <dbReference type="EMBL" id="PNU05886.1"/>
    </source>
</evidence>
<dbReference type="PANTHER" id="PTHR40254:SF1">
    <property type="entry name" value="BLR0577 PROTEIN"/>
    <property type="match status" value="1"/>
</dbReference>
<dbReference type="RefSeq" id="WP_103094849.1">
    <property type="nucleotide sequence ID" value="NZ_LYMM01000021.1"/>
</dbReference>
<dbReference type="AlphaFoldDB" id="A0A2K2G4C8"/>
<keyword evidence="3" id="KW-1185">Reference proteome</keyword>
<protein>
    <submittedName>
        <fullName evidence="2">FAD-dependent oxidoreductase</fullName>
    </submittedName>
</protein>
<feature type="domain" description="FAD-dependent urate hydroxylase HpyO/Asp monooxygenase CreE-like FAD/NAD(P)-binding" evidence="1">
    <location>
        <begin position="6"/>
        <end position="170"/>
    </location>
</feature>
<name>A0A2K2G4C8_9SPHN</name>
<comment type="caution">
    <text evidence="2">The sequence shown here is derived from an EMBL/GenBank/DDBJ whole genome shotgun (WGS) entry which is preliminary data.</text>
</comment>
<dbReference type="InterPro" id="IPR052189">
    <property type="entry name" value="L-asp_N-monooxygenase_NS-form"/>
</dbReference>
<evidence type="ECO:0000259" key="1">
    <source>
        <dbReference type="Pfam" id="PF13454"/>
    </source>
</evidence>
<dbReference type="InterPro" id="IPR038732">
    <property type="entry name" value="HpyO/CreE_NAD-binding"/>
</dbReference>
<dbReference type="SUPFAM" id="SSF51905">
    <property type="entry name" value="FAD/NAD(P)-binding domain"/>
    <property type="match status" value="1"/>
</dbReference>
<sequence>MTRSVAFVGAGPTTIYTLRALLQEQVGPFELTLFEKQASVGRGTPYRPGWNDPAMLSNIASVEIPPLEEPLVEWLDRQSNERLVELHISREQIDDRAFYPRVLLGEYFYDQLHAMLERAMRSGVVVDVRTRCEVVDAISTDDGMTLLVRPEGGSIFEARFDHVVLATGHQWPDQPEVRPGYFLSPWPASEIEKIPACRIGIRGSSLTAIDAAVALAVSHGEFVEDREGELVYEPGADTDSFHMTMLSRKGLLPEADFYFPIPYEPLAICTDQAIDSLIATQPQDSLDHAFGLFKEELAAADSAYARQVGLEHLSMEEFCDGYFAERMAADPFVWAERNLAEAQVNYQASRTVGWRYAILRMHEVIQRLIPSLDDADFRRFSRFFKPVFVDDYATVPHESIKRMLALHKAGKLDVMRVGEDYRIDSYAAESGAVLHLDGDEIHFPVFIEATGQRALPAKDFPFASLREQGIVRDVAASPSAGSSRPPSRGIVVDDQFHPISPDIPTDQLFCLSLPFIMGRHPFIQGITSSCEMGRIVGAELAAALARERPGTLVPAIQTKSAAVS</sequence>
<reference evidence="2 3" key="1">
    <citation type="submission" date="2016-05" db="EMBL/GenBank/DDBJ databases">
        <title>Complete genome sequence of Novosphingobium guangzhouense SA925(T).</title>
        <authorList>
            <person name="Sha S."/>
        </authorList>
    </citation>
    <scope>NUCLEOTIDE SEQUENCE [LARGE SCALE GENOMIC DNA]</scope>
    <source>
        <strain evidence="2 3">SA925</strain>
    </source>
</reference>
<dbReference type="InterPro" id="IPR036188">
    <property type="entry name" value="FAD/NAD-bd_sf"/>
</dbReference>
<gene>
    <name evidence="2" type="ORF">A8V01_13805</name>
</gene>
<dbReference type="Gene3D" id="3.50.50.60">
    <property type="entry name" value="FAD/NAD(P)-binding domain"/>
    <property type="match status" value="1"/>
</dbReference>
<proteinExistence type="predicted"/>
<dbReference type="Proteomes" id="UP000236327">
    <property type="component" value="Unassembled WGS sequence"/>
</dbReference>
<dbReference type="Pfam" id="PF13454">
    <property type="entry name" value="NAD_binding_9"/>
    <property type="match status" value="1"/>
</dbReference>
<dbReference type="EMBL" id="LYMM01000021">
    <property type="protein sequence ID" value="PNU05886.1"/>
    <property type="molecule type" value="Genomic_DNA"/>
</dbReference>
<evidence type="ECO:0000313" key="3">
    <source>
        <dbReference type="Proteomes" id="UP000236327"/>
    </source>
</evidence>
<dbReference type="OrthoDB" id="6309046at2"/>
<organism evidence="2 3">
    <name type="scientific">Novosphingobium guangzhouense</name>
    <dbReference type="NCBI Taxonomy" id="1850347"/>
    <lineage>
        <taxon>Bacteria</taxon>
        <taxon>Pseudomonadati</taxon>
        <taxon>Pseudomonadota</taxon>
        <taxon>Alphaproteobacteria</taxon>
        <taxon>Sphingomonadales</taxon>
        <taxon>Sphingomonadaceae</taxon>
        <taxon>Novosphingobium</taxon>
    </lineage>
</organism>
<dbReference type="PANTHER" id="PTHR40254">
    <property type="entry name" value="BLR0577 PROTEIN"/>
    <property type="match status" value="1"/>
</dbReference>